<dbReference type="AlphaFoldDB" id="A0AA86VW80"/>
<proteinExistence type="inferred from homology"/>
<evidence type="ECO:0000313" key="9">
    <source>
        <dbReference type="EMBL" id="CAJ1976149.1"/>
    </source>
</evidence>
<accession>A0AA86VW80</accession>
<dbReference type="InterPro" id="IPR001752">
    <property type="entry name" value="Kinesin_motor_dom"/>
</dbReference>
<sequence length="320" mass="35804">MGENLINGQRTRSHLWLVDLAGSERVGKTEAEGERLKESQFINKSLSALGDVISALASKSGHIPYRQVSPSATDLGETLCSLNFATRVRGIEGGPARKQVDHTELFKYKQMVEKLKQDEKETKKLKDNLQIVQLRLALREHHCRTLQEKVRDLENQIAEDRKHRLKQESRALATVSAQPSSLSQHTTAQKTMTNKKPPLNPSKLRQPLRKITNSLPPRSPLRSKSYTTFMNGKENSARRASMATSTVRPAAPSTTQQFFQARRWVSIATRPPSAPSTTHVILPRRRVYIATLSLQSTSGITTSFRTSEFRVTSGSSNNHG</sequence>
<keyword evidence="6" id="KW-0175">Coiled coil</keyword>
<dbReference type="Gramene" id="rna-AYBTSS11_LOCUS28284">
    <property type="protein sequence ID" value="CAJ1976149.1"/>
    <property type="gene ID" value="gene-AYBTSS11_LOCUS28284"/>
</dbReference>
<feature type="coiled-coil region" evidence="6">
    <location>
        <begin position="108"/>
        <end position="163"/>
    </location>
</feature>
<reference evidence="9" key="1">
    <citation type="submission" date="2023-10" db="EMBL/GenBank/DDBJ databases">
        <authorList>
            <person name="Domelevo Entfellner J.-B."/>
        </authorList>
    </citation>
    <scope>NUCLEOTIDE SEQUENCE</scope>
</reference>
<comment type="caution">
    <text evidence="4">Lacks conserved residue(s) required for the propagation of feature annotation.</text>
</comment>
<dbReference type="PROSITE" id="PS50067">
    <property type="entry name" value="KINESIN_MOTOR_2"/>
    <property type="match status" value="1"/>
</dbReference>
<dbReference type="Gene3D" id="3.40.850.10">
    <property type="entry name" value="Kinesin motor domain"/>
    <property type="match status" value="1"/>
</dbReference>
<evidence type="ECO:0000256" key="3">
    <source>
        <dbReference type="ARBA" id="ARBA00023175"/>
    </source>
</evidence>
<gene>
    <name evidence="9" type="ORF">AYBTSS11_LOCUS28284</name>
</gene>
<dbReference type="InterPro" id="IPR036961">
    <property type="entry name" value="Kinesin_motor_dom_sf"/>
</dbReference>
<dbReference type="SUPFAM" id="SSF52540">
    <property type="entry name" value="P-loop containing nucleoside triphosphate hydrolases"/>
    <property type="match status" value="1"/>
</dbReference>
<feature type="region of interest" description="Disordered" evidence="7">
    <location>
        <begin position="173"/>
        <end position="204"/>
    </location>
</feature>
<dbReference type="GO" id="GO:0005524">
    <property type="term" value="F:ATP binding"/>
    <property type="evidence" value="ECO:0007669"/>
    <property type="project" value="UniProtKB-KW"/>
</dbReference>
<dbReference type="InterPro" id="IPR019821">
    <property type="entry name" value="Kinesin_motor_CS"/>
</dbReference>
<organism evidence="9 10">
    <name type="scientific">Sphenostylis stenocarpa</name>
    <dbReference type="NCBI Taxonomy" id="92480"/>
    <lineage>
        <taxon>Eukaryota</taxon>
        <taxon>Viridiplantae</taxon>
        <taxon>Streptophyta</taxon>
        <taxon>Embryophyta</taxon>
        <taxon>Tracheophyta</taxon>
        <taxon>Spermatophyta</taxon>
        <taxon>Magnoliopsida</taxon>
        <taxon>eudicotyledons</taxon>
        <taxon>Gunneridae</taxon>
        <taxon>Pentapetalae</taxon>
        <taxon>rosids</taxon>
        <taxon>fabids</taxon>
        <taxon>Fabales</taxon>
        <taxon>Fabaceae</taxon>
        <taxon>Papilionoideae</taxon>
        <taxon>50 kb inversion clade</taxon>
        <taxon>NPAAA clade</taxon>
        <taxon>indigoferoid/millettioid clade</taxon>
        <taxon>Phaseoleae</taxon>
        <taxon>Sphenostylis</taxon>
    </lineage>
</organism>
<evidence type="ECO:0000259" key="8">
    <source>
        <dbReference type="PROSITE" id="PS50067"/>
    </source>
</evidence>
<dbReference type="GO" id="GO:0005874">
    <property type="term" value="C:microtubule"/>
    <property type="evidence" value="ECO:0007669"/>
    <property type="project" value="UniProtKB-KW"/>
</dbReference>
<keyword evidence="3 5" id="KW-0505">Motor protein</keyword>
<dbReference type="EMBL" id="OY731407">
    <property type="protein sequence ID" value="CAJ1976149.1"/>
    <property type="molecule type" value="Genomic_DNA"/>
</dbReference>
<evidence type="ECO:0000256" key="7">
    <source>
        <dbReference type="SAM" id="MobiDB-lite"/>
    </source>
</evidence>
<dbReference type="GO" id="GO:0003777">
    <property type="term" value="F:microtubule motor activity"/>
    <property type="evidence" value="ECO:0007669"/>
    <property type="project" value="InterPro"/>
</dbReference>
<protein>
    <recommendedName>
        <fullName evidence="5">Kinesin-like protein</fullName>
    </recommendedName>
</protein>
<keyword evidence="1 5" id="KW-0547">Nucleotide-binding</keyword>
<dbReference type="Proteomes" id="UP001189624">
    <property type="component" value="Chromosome 10"/>
</dbReference>
<dbReference type="InterPro" id="IPR027417">
    <property type="entry name" value="P-loop_NTPase"/>
</dbReference>
<dbReference type="GO" id="GO:0007018">
    <property type="term" value="P:microtubule-based movement"/>
    <property type="evidence" value="ECO:0007669"/>
    <property type="project" value="InterPro"/>
</dbReference>
<evidence type="ECO:0000256" key="5">
    <source>
        <dbReference type="RuleBase" id="RU000394"/>
    </source>
</evidence>
<evidence type="ECO:0000313" key="10">
    <source>
        <dbReference type="Proteomes" id="UP001189624"/>
    </source>
</evidence>
<keyword evidence="10" id="KW-1185">Reference proteome</keyword>
<evidence type="ECO:0000256" key="2">
    <source>
        <dbReference type="ARBA" id="ARBA00022840"/>
    </source>
</evidence>
<feature type="domain" description="Kinesin motor" evidence="8">
    <location>
        <begin position="1"/>
        <end position="67"/>
    </location>
</feature>
<dbReference type="GO" id="GO:0008017">
    <property type="term" value="F:microtubule binding"/>
    <property type="evidence" value="ECO:0007669"/>
    <property type="project" value="InterPro"/>
</dbReference>
<feature type="compositionally biased region" description="Polar residues" evidence="7">
    <location>
        <begin position="175"/>
        <end position="194"/>
    </location>
</feature>
<dbReference type="PANTHER" id="PTHR47972:SF2">
    <property type="entry name" value="KINESIN-LIKE PROTEIN KIN-14S"/>
    <property type="match status" value="1"/>
</dbReference>
<keyword evidence="5" id="KW-0493">Microtubule</keyword>
<evidence type="ECO:0000256" key="6">
    <source>
        <dbReference type="SAM" id="Coils"/>
    </source>
</evidence>
<evidence type="ECO:0000256" key="1">
    <source>
        <dbReference type="ARBA" id="ARBA00022741"/>
    </source>
</evidence>
<evidence type="ECO:0000256" key="4">
    <source>
        <dbReference type="PROSITE-ProRule" id="PRU00283"/>
    </source>
</evidence>
<keyword evidence="2 5" id="KW-0067">ATP-binding</keyword>
<dbReference type="SMART" id="SM00129">
    <property type="entry name" value="KISc"/>
    <property type="match status" value="1"/>
</dbReference>
<dbReference type="PROSITE" id="PS00411">
    <property type="entry name" value="KINESIN_MOTOR_1"/>
    <property type="match status" value="1"/>
</dbReference>
<dbReference type="Pfam" id="PF00225">
    <property type="entry name" value="Kinesin"/>
    <property type="match status" value="1"/>
</dbReference>
<dbReference type="InterPro" id="IPR027640">
    <property type="entry name" value="Kinesin-like_fam"/>
</dbReference>
<dbReference type="PANTHER" id="PTHR47972">
    <property type="entry name" value="KINESIN-LIKE PROTEIN KLP-3"/>
    <property type="match status" value="1"/>
</dbReference>
<name>A0AA86VW80_9FABA</name>
<comment type="similarity">
    <text evidence="4 5">Belongs to the TRAFAC class myosin-kinesin ATPase superfamily. Kinesin family.</text>
</comment>